<dbReference type="InterPro" id="IPR036388">
    <property type="entry name" value="WH-like_DNA-bd_sf"/>
</dbReference>
<dbReference type="Gene3D" id="1.10.10.10">
    <property type="entry name" value="Winged helix-like DNA-binding domain superfamily/Winged helix DNA-binding domain"/>
    <property type="match status" value="1"/>
</dbReference>
<dbReference type="InterPro" id="IPR036779">
    <property type="entry name" value="LysM_dom_sf"/>
</dbReference>
<comment type="similarity">
    <text evidence="1">Belongs to the AfsR/DnrI/RedD regulatory family.</text>
</comment>
<dbReference type="InterPro" id="IPR051677">
    <property type="entry name" value="AfsR-DnrI-RedD_regulator"/>
</dbReference>
<dbReference type="GO" id="GO:0006355">
    <property type="term" value="P:regulation of DNA-templated transcription"/>
    <property type="evidence" value="ECO:0007669"/>
    <property type="project" value="InterPro"/>
</dbReference>
<feature type="compositionally biased region" description="Low complexity" evidence="3">
    <location>
        <begin position="132"/>
        <end position="146"/>
    </location>
</feature>
<keyword evidence="4" id="KW-0812">Transmembrane</keyword>
<dbReference type="AlphaFoldDB" id="A0A365H1I1"/>
<feature type="region of interest" description="Disordered" evidence="3">
    <location>
        <begin position="132"/>
        <end position="163"/>
    </location>
</feature>
<evidence type="ECO:0000256" key="1">
    <source>
        <dbReference type="ARBA" id="ARBA00005820"/>
    </source>
</evidence>
<evidence type="ECO:0000313" key="6">
    <source>
        <dbReference type="EMBL" id="RAY12955.1"/>
    </source>
</evidence>
<dbReference type="GO" id="GO:0000160">
    <property type="term" value="P:phosphorelay signal transduction system"/>
    <property type="evidence" value="ECO:0007669"/>
    <property type="project" value="InterPro"/>
</dbReference>
<name>A0A365H1I1_9ACTN</name>
<dbReference type="SUPFAM" id="SSF48452">
    <property type="entry name" value="TPR-like"/>
    <property type="match status" value="1"/>
</dbReference>
<keyword evidence="4" id="KW-0472">Membrane</keyword>
<proteinExistence type="inferred from homology"/>
<dbReference type="GO" id="GO:0003677">
    <property type="term" value="F:DNA binding"/>
    <property type="evidence" value="ECO:0007669"/>
    <property type="project" value="UniProtKB-KW"/>
</dbReference>
<dbReference type="Pfam" id="PF01476">
    <property type="entry name" value="LysM"/>
    <property type="match status" value="1"/>
</dbReference>
<dbReference type="CDD" id="cd00118">
    <property type="entry name" value="LysM"/>
    <property type="match status" value="1"/>
</dbReference>
<evidence type="ECO:0000259" key="5">
    <source>
        <dbReference type="PROSITE" id="PS51782"/>
    </source>
</evidence>
<keyword evidence="4" id="KW-1133">Transmembrane helix</keyword>
<dbReference type="EMBL" id="QLYX01000011">
    <property type="protein sequence ID" value="RAY12955.1"/>
    <property type="molecule type" value="Genomic_DNA"/>
</dbReference>
<sequence>MTSRLPTRATEIWRGLGALAALGLLLVAVPLVLYAVGGSPLPKDVPAWSQVTGALMRPDTDHRLFLGAVRLIGWAAWCPLVIIIVAETAGYLAGRPTLRLPAPARPMQYLARDLVAMVALLFSTTTAVTNPAASSTTHAATAETTAVPSAATPDGQNTNLPAPGRATSAFAASGSEHRRWRFQVVKQGDTLWGIARRELGSGTLYPKIFLASRELHQPQGLPRLVRPDRIFPGQRVRIPQRARKNEPRPPAPSLHTPREQPQQSVPAPTTESSVPPTATPAPSQPPRQSAGETGQEPGDRDAALAIALPTGTYIGIGLAAAISTAWAVTRLHRRRRQPHLKQWPQPVEPEPIPPTAISNARKAHLDTYIERGESIPTDADLIAADLAMPAPSQITVGLRDDRPVILPLSGLSLGLHGPGAPAVIRAVVTELVARSHRARAEVVIPSADAKALFTESECDLIGLATSLPGLTITSSLTAAITHLEAEVIHRARLMQATDEPDVPSLRTADPSEPLPALLIVASTQGNSNHVLQALLQFGHRYSIGGLILGSWPAGTSAHIAVEGAVARAEGPHSGSLIGARLFHVETDDAVDMLRTVRTSQGAAEPSATVRPTDAEVPELGDHTSLPAERNVDMPELEAPMPREQGRPIRLCLLGPVRLYATGMPVTTGLRRSAHDLLAYLALHPNGVTREQVIVDLWPDHDPQAGTTAFHTANNNIRRILRQATGLREPMFIIHAAGRYRLDPYLITVDLWDLTIALDKARQADNDAERRHALQPAAALYTGDFAADLTHEWAETHREYIRRTTTDALTHLADLTQAEHPEQALAILEQALDHDPYSEPLYRTIMRLQADLDRPDAVRRTYQLLESRLAAIDAEPNNHTHQLMAVLLNHRQRSR</sequence>
<feature type="transmembrane region" description="Helical" evidence="4">
    <location>
        <begin position="71"/>
        <end position="93"/>
    </location>
</feature>
<evidence type="ECO:0000256" key="2">
    <source>
        <dbReference type="ARBA" id="ARBA00023125"/>
    </source>
</evidence>
<organism evidence="6 7">
    <name type="scientific">Actinomadura craniellae</name>
    <dbReference type="NCBI Taxonomy" id="2231787"/>
    <lineage>
        <taxon>Bacteria</taxon>
        <taxon>Bacillati</taxon>
        <taxon>Actinomycetota</taxon>
        <taxon>Actinomycetes</taxon>
        <taxon>Streptosporangiales</taxon>
        <taxon>Thermomonosporaceae</taxon>
        <taxon>Actinomadura</taxon>
    </lineage>
</organism>
<evidence type="ECO:0000313" key="7">
    <source>
        <dbReference type="Proteomes" id="UP000251891"/>
    </source>
</evidence>
<comment type="caution">
    <text evidence="6">The sequence shown here is derived from an EMBL/GenBank/DDBJ whole genome shotgun (WGS) entry which is preliminary data.</text>
</comment>
<dbReference type="Pfam" id="PF03704">
    <property type="entry name" value="BTAD"/>
    <property type="match status" value="1"/>
</dbReference>
<dbReference type="InterPro" id="IPR018392">
    <property type="entry name" value="LysM"/>
</dbReference>
<keyword evidence="7" id="KW-1185">Reference proteome</keyword>
<feature type="transmembrane region" description="Helical" evidence="4">
    <location>
        <begin position="114"/>
        <end position="133"/>
    </location>
</feature>
<feature type="transmembrane region" description="Helical" evidence="4">
    <location>
        <begin position="12"/>
        <end position="36"/>
    </location>
</feature>
<accession>A0A365H1I1</accession>
<feature type="compositionally biased region" description="Low complexity" evidence="3">
    <location>
        <begin position="264"/>
        <end position="276"/>
    </location>
</feature>
<feature type="region of interest" description="Disordered" evidence="3">
    <location>
        <begin position="220"/>
        <end position="298"/>
    </location>
</feature>
<dbReference type="SMART" id="SM00257">
    <property type="entry name" value="LysM"/>
    <property type="match status" value="1"/>
</dbReference>
<dbReference type="InterPro" id="IPR001867">
    <property type="entry name" value="OmpR/PhoB-type_DNA-bd"/>
</dbReference>
<dbReference type="PANTHER" id="PTHR35807">
    <property type="entry name" value="TRANSCRIPTIONAL REGULATOR REDD-RELATED"/>
    <property type="match status" value="1"/>
</dbReference>
<feature type="region of interest" description="Disordered" evidence="3">
    <location>
        <begin position="598"/>
        <end position="626"/>
    </location>
</feature>
<dbReference type="Gene3D" id="1.25.40.10">
    <property type="entry name" value="Tetratricopeptide repeat domain"/>
    <property type="match status" value="1"/>
</dbReference>
<dbReference type="SMART" id="SM00862">
    <property type="entry name" value="Trans_reg_C"/>
    <property type="match status" value="1"/>
</dbReference>
<dbReference type="InterPro" id="IPR011990">
    <property type="entry name" value="TPR-like_helical_dom_sf"/>
</dbReference>
<dbReference type="Proteomes" id="UP000251891">
    <property type="component" value="Unassembled WGS sequence"/>
</dbReference>
<feature type="domain" description="LysM" evidence="5">
    <location>
        <begin position="181"/>
        <end position="238"/>
    </location>
</feature>
<dbReference type="OrthoDB" id="8444614at2"/>
<keyword evidence="2" id="KW-0238">DNA-binding</keyword>
<dbReference type="Gene3D" id="3.10.350.10">
    <property type="entry name" value="LysM domain"/>
    <property type="match status" value="1"/>
</dbReference>
<dbReference type="PANTHER" id="PTHR35807:SF2">
    <property type="entry name" value="TRANSCRIPTIONAL ACTIVATOR DOMAIN"/>
    <property type="match status" value="1"/>
</dbReference>
<dbReference type="PROSITE" id="PS51782">
    <property type="entry name" value="LYSM"/>
    <property type="match status" value="1"/>
</dbReference>
<evidence type="ECO:0000256" key="3">
    <source>
        <dbReference type="SAM" id="MobiDB-lite"/>
    </source>
</evidence>
<dbReference type="InterPro" id="IPR005158">
    <property type="entry name" value="BTAD"/>
</dbReference>
<dbReference type="RefSeq" id="WP_111870142.1">
    <property type="nucleotide sequence ID" value="NZ_QLYX01000011.1"/>
</dbReference>
<gene>
    <name evidence="6" type="ORF">DPM19_23415</name>
</gene>
<reference evidence="6 7" key="1">
    <citation type="submission" date="2018-06" db="EMBL/GenBank/DDBJ databases">
        <title>Actinomadura craniellae sp. nov. isolated from marine sponge Craniella sp.</title>
        <authorList>
            <person name="Li L."/>
            <person name="Xu Q.H."/>
            <person name="Lin H.W."/>
            <person name="Lu Y.H."/>
        </authorList>
    </citation>
    <scope>NUCLEOTIDE SEQUENCE [LARGE SCALE GENOMIC DNA]</scope>
    <source>
        <strain evidence="6 7">LHW63021</strain>
    </source>
</reference>
<dbReference type="SMART" id="SM01043">
    <property type="entry name" value="BTAD"/>
    <property type="match status" value="1"/>
</dbReference>
<evidence type="ECO:0000256" key="4">
    <source>
        <dbReference type="SAM" id="Phobius"/>
    </source>
</evidence>
<protein>
    <recommendedName>
        <fullName evidence="5">LysM domain-containing protein</fullName>
    </recommendedName>
</protein>